<sequence length="45" mass="5137">MAKFTVEDKLEAIHRYLNGNESFACIASSMGTVKSEVIKWVQLYQ</sequence>
<dbReference type="InterPro" id="IPR009057">
    <property type="entry name" value="Homeodomain-like_sf"/>
</dbReference>
<proteinExistence type="predicted"/>
<dbReference type="SUPFAM" id="SSF46689">
    <property type="entry name" value="Homeodomain-like"/>
    <property type="match status" value="1"/>
</dbReference>
<keyword evidence="2" id="KW-1185">Reference proteome</keyword>
<dbReference type="Proteomes" id="UP000198915">
    <property type="component" value="Unassembled WGS sequence"/>
</dbReference>
<reference evidence="2" key="1">
    <citation type="submission" date="2016-10" db="EMBL/GenBank/DDBJ databases">
        <authorList>
            <person name="Varghese N."/>
            <person name="Submissions S."/>
        </authorList>
    </citation>
    <scope>NUCLEOTIDE SEQUENCE [LARGE SCALE GENOMIC DNA]</scope>
    <source>
        <strain evidence="2">OK042</strain>
    </source>
</reference>
<name>A0A1I3N952_9BACL</name>
<accession>A0A1I3N952</accession>
<dbReference type="EMBL" id="FORT01000002">
    <property type="protein sequence ID" value="SFJ05655.1"/>
    <property type="molecule type" value="Genomic_DNA"/>
</dbReference>
<evidence type="ECO:0000313" key="1">
    <source>
        <dbReference type="EMBL" id="SFJ05655.1"/>
    </source>
</evidence>
<dbReference type="AlphaFoldDB" id="A0A1I3N952"/>
<protein>
    <recommendedName>
        <fullName evidence="3">Transposase</fullName>
    </recommendedName>
</protein>
<feature type="non-terminal residue" evidence="1">
    <location>
        <position position="45"/>
    </location>
</feature>
<organism evidence="1 2">
    <name type="scientific">Brevibacillus centrosporus</name>
    <dbReference type="NCBI Taxonomy" id="54910"/>
    <lineage>
        <taxon>Bacteria</taxon>
        <taxon>Bacillati</taxon>
        <taxon>Bacillota</taxon>
        <taxon>Bacilli</taxon>
        <taxon>Bacillales</taxon>
        <taxon>Paenibacillaceae</taxon>
        <taxon>Brevibacillus</taxon>
    </lineage>
</organism>
<evidence type="ECO:0000313" key="2">
    <source>
        <dbReference type="Proteomes" id="UP000198915"/>
    </source>
</evidence>
<evidence type="ECO:0008006" key="3">
    <source>
        <dbReference type="Google" id="ProtNLM"/>
    </source>
</evidence>
<dbReference type="STRING" id="1884381.SAMN05518846_1021"/>
<gene>
    <name evidence="1" type="ORF">SAMN05518846_1021</name>
</gene>